<dbReference type="PANTHER" id="PTHR33169:SF13">
    <property type="entry name" value="PADR-FAMILY TRANSCRIPTIONAL REGULATOR"/>
    <property type="match status" value="1"/>
</dbReference>
<dbReference type="InterPro" id="IPR005149">
    <property type="entry name" value="Tscrpt_reg_PadR_N"/>
</dbReference>
<dbReference type="Proteomes" id="UP000199701">
    <property type="component" value="Unassembled WGS sequence"/>
</dbReference>
<gene>
    <name evidence="2" type="ORF">SAMN05421659_1249</name>
</gene>
<name>A0A1I0RUJ8_9FIRM</name>
<protein>
    <submittedName>
        <fullName evidence="2">Transcriptional regulator PadR-like family protein</fullName>
    </submittedName>
</protein>
<dbReference type="SUPFAM" id="SSF46785">
    <property type="entry name" value="Winged helix' DNA-binding domain"/>
    <property type="match status" value="1"/>
</dbReference>
<evidence type="ECO:0000313" key="3">
    <source>
        <dbReference type="Proteomes" id="UP000199701"/>
    </source>
</evidence>
<proteinExistence type="predicted"/>
<dbReference type="InterPro" id="IPR036390">
    <property type="entry name" value="WH_DNA-bd_sf"/>
</dbReference>
<organism evidence="2 3">
    <name type="scientific">[Clostridium] fimetarium</name>
    <dbReference type="NCBI Taxonomy" id="99656"/>
    <lineage>
        <taxon>Bacteria</taxon>
        <taxon>Bacillati</taxon>
        <taxon>Bacillota</taxon>
        <taxon>Clostridia</taxon>
        <taxon>Lachnospirales</taxon>
        <taxon>Lachnospiraceae</taxon>
    </lineage>
</organism>
<dbReference type="InterPro" id="IPR036388">
    <property type="entry name" value="WH-like_DNA-bd_sf"/>
</dbReference>
<dbReference type="InterPro" id="IPR052509">
    <property type="entry name" value="Metal_resp_DNA-bind_regulator"/>
</dbReference>
<feature type="domain" description="Transcription regulator PadR N-terminal" evidence="1">
    <location>
        <begin position="26"/>
        <end position="88"/>
    </location>
</feature>
<dbReference type="STRING" id="99656.SAMN05421659_1249"/>
<accession>A0A1I0RUJ8</accession>
<dbReference type="OrthoDB" id="9814826at2"/>
<sequence>MDLEKLKKKYIPMTETFFYILSAMIEARHGYAVIKYVEEVTKGRIILGSGTIYGTLNKMQRDGLIVLFEDVNRKTVYIITELGKQLLSEEIRRLTLVHSYAKQVEGML</sequence>
<dbReference type="PANTHER" id="PTHR33169">
    <property type="entry name" value="PADR-FAMILY TRANSCRIPTIONAL REGULATOR"/>
    <property type="match status" value="1"/>
</dbReference>
<dbReference type="Gene3D" id="1.10.10.10">
    <property type="entry name" value="Winged helix-like DNA-binding domain superfamily/Winged helix DNA-binding domain"/>
    <property type="match status" value="1"/>
</dbReference>
<dbReference type="Pfam" id="PF03551">
    <property type="entry name" value="PadR"/>
    <property type="match status" value="1"/>
</dbReference>
<dbReference type="EMBL" id="FOJI01000024">
    <property type="protein sequence ID" value="SEW45043.1"/>
    <property type="molecule type" value="Genomic_DNA"/>
</dbReference>
<dbReference type="RefSeq" id="WP_092457893.1">
    <property type="nucleotide sequence ID" value="NZ_FOJI01000024.1"/>
</dbReference>
<evidence type="ECO:0000313" key="2">
    <source>
        <dbReference type="EMBL" id="SEW45043.1"/>
    </source>
</evidence>
<dbReference type="AlphaFoldDB" id="A0A1I0RUJ8"/>
<evidence type="ECO:0000259" key="1">
    <source>
        <dbReference type="Pfam" id="PF03551"/>
    </source>
</evidence>
<reference evidence="2 3" key="1">
    <citation type="submission" date="2016-10" db="EMBL/GenBank/DDBJ databases">
        <authorList>
            <person name="de Groot N.N."/>
        </authorList>
    </citation>
    <scope>NUCLEOTIDE SEQUENCE [LARGE SCALE GENOMIC DNA]</scope>
    <source>
        <strain evidence="2 3">DSM 9179</strain>
    </source>
</reference>
<keyword evidence="3" id="KW-1185">Reference proteome</keyword>